<comment type="caution">
    <text evidence="4">The sequence shown here is derived from an EMBL/GenBank/DDBJ whole genome shotgun (WGS) entry which is preliminary data.</text>
</comment>
<dbReference type="Gene3D" id="3.90.640.10">
    <property type="entry name" value="Actin, Chain A, domain 4"/>
    <property type="match status" value="1"/>
</dbReference>
<evidence type="ECO:0000313" key="5">
    <source>
        <dbReference type="Proteomes" id="UP001324115"/>
    </source>
</evidence>
<evidence type="ECO:0000256" key="1">
    <source>
        <dbReference type="ARBA" id="ARBA00022741"/>
    </source>
</evidence>
<reference evidence="4 5" key="1">
    <citation type="journal article" date="2023" name="G3 (Bethesda)">
        <title>A haplotype-resolved chromosome-scale genome for Quercus rubra L. provides insights into the genetics of adaptive traits for red oak species.</title>
        <authorList>
            <person name="Kapoor B."/>
            <person name="Jenkins J."/>
            <person name="Schmutz J."/>
            <person name="Zhebentyayeva T."/>
            <person name="Kuelheim C."/>
            <person name="Coggeshall M."/>
            <person name="Heim C."/>
            <person name="Lasky J.R."/>
            <person name="Leites L."/>
            <person name="Islam-Faridi N."/>
            <person name="Romero-Severson J."/>
            <person name="DeLeo V.L."/>
            <person name="Lucas S.M."/>
            <person name="Lazic D."/>
            <person name="Gailing O."/>
            <person name="Carlson J."/>
            <person name="Staton M."/>
        </authorList>
    </citation>
    <scope>NUCLEOTIDE SEQUENCE [LARGE SCALE GENOMIC DNA]</scope>
    <source>
        <strain evidence="4">Pseudo-F2</strain>
    </source>
</reference>
<keyword evidence="1" id="KW-0547">Nucleotide-binding</keyword>
<dbReference type="InterPro" id="IPR013126">
    <property type="entry name" value="Hsp_70_fam"/>
</dbReference>
<proteinExistence type="predicted"/>
<evidence type="ECO:0000256" key="3">
    <source>
        <dbReference type="SAM" id="Coils"/>
    </source>
</evidence>
<accession>A0AAN7FEQ6</accession>
<name>A0AAN7FEQ6_QUERU</name>
<evidence type="ECO:0000256" key="2">
    <source>
        <dbReference type="ARBA" id="ARBA00022840"/>
    </source>
</evidence>
<keyword evidence="2" id="KW-0067">ATP-binding</keyword>
<dbReference type="Pfam" id="PF00012">
    <property type="entry name" value="HSP70"/>
    <property type="match status" value="1"/>
</dbReference>
<dbReference type="GO" id="GO:0005524">
    <property type="term" value="F:ATP binding"/>
    <property type="evidence" value="ECO:0007669"/>
    <property type="project" value="UniProtKB-KW"/>
</dbReference>
<dbReference type="GO" id="GO:0140662">
    <property type="term" value="F:ATP-dependent protein folding chaperone"/>
    <property type="evidence" value="ECO:0007669"/>
    <property type="project" value="InterPro"/>
</dbReference>
<dbReference type="EMBL" id="JAXUIC010000004">
    <property type="protein sequence ID" value="KAK4591858.1"/>
    <property type="molecule type" value="Genomic_DNA"/>
</dbReference>
<organism evidence="4 5">
    <name type="scientific">Quercus rubra</name>
    <name type="common">Northern red oak</name>
    <name type="synonym">Quercus borealis</name>
    <dbReference type="NCBI Taxonomy" id="3512"/>
    <lineage>
        <taxon>Eukaryota</taxon>
        <taxon>Viridiplantae</taxon>
        <taxon>Streptophyta</taxon>
        <taxon>Embryophyta</taxon>
        <taxon>Tracheophyta</taxon>
        <taxon>Spermatophyta</taxon>
        <taxon>Magnoliopsida</taxon>
        <taxon>eudicotyledons</taxon>
        <taxon>Gunneridae</taxon>
        <taxon>Pentapetalae</taxon>
        <taxon>rosids</taxon>
        <taxon>fabids</taxon>
        <taxon>Fagales</taxon>
        <taxon>Fagaceae</taxon>
        <taxon>Quercus</taxon>
    </lineage>
</organism>
<dbReference type="FunFam" id="3.90.640.10:FF:000003">
    <property type="entry name" value="Molecular chaperone DnaK"/>
    <property type="match status" value="1"/>
</dbReference>
<feature type="coiled-coil region" evidence="3">
    <location>
        <begin position="1"/>
        <end position="28"/>
    </location>
</feature>
<keyword evidence="3" id="KW-0175">Coiled coil</keyword>
<gene>
    <name evidence="4" type="ORF">RGQ29_016352</name>
</gene>
<keyword evidence="5" id="KW-1185">Reference proteome</keyword>
<evidence type="ECO:0000313" key="4">
    <source>
        <dbReference type="EMBL" id="KAK4591858.1"/>
    </source>
</evidence>
<dbReference type="AlphaFoldDB" id="A0AAN7FEQ6"/>
<sequence>MISTRQALQRLIETAEKAKMELSSLTQTNNISLPFIIAIRVAQNTLTPC</sequence>
<dbReference type="Proteomes" id="UP001324115">
    <property type="component" value="Unassembled WGS sequence"/>
</dbReference>
<protein>
    <submittedName>
        <fullName evidence="4">Uncharacterized protein</fullName>
    </submittedName>
</protein>